<feature type="compositionally biased region" description="Polar residues" evidence="2">
    <location>
        <begin position="190"/>
        <end position="201"/>
    </location>
</feature>
<dbReference type="Gene3D" id="6.10.250.3150">
    <property type="match status" value="1"/>
</dbReference>
<dbReference type="AlphaFoldDB" id="A0AAN6E0A1"/>
<sequence length="329" mass="36428">MSSPSKQTLSPTSDTWKTPPTTPEKPAPDTAPISTKENDYKIQHIQTSVENLFNLVSDKFPHIQLKQTTIETSQANLEANQAFLEENHANLEVSQATLAVNQENLKANQATLEANQAKLEAELATVKAFLAEHATVFARRSSVSSDSNTNADTSTDTSTPSPDETGEQTSLNPAPQDDTKKPTAIETPEQIRSNSAASPQTPRDPESISLTITVRFISDKSVKYTLIHHAPATKCESLYDTRHEIVTICSRENAPLCKDIDLVRLIRDWTKVTFKLEEDGFAADHTRAPTTIDQSCAFPESIYEAWFFRNVLRGNKAVYEVDVKINIQA</sequence>
<feature type="region of interest" description="Disordered" evidence="2">
    <location>
        <begin position="139"/>
        <end position="207"/>
    </location>
</feature>
<gene>
    <name evidence="3" type="ORF">EDD36DRAFT_196983</name>
</gene>
<feature type="compositionally biased region" description="Low complexity" evidence="2">
    <location>
        <begin position="141"/>
        <end position="163"/>
    </location>
</feature>
<evidence type="ECO:0000313" key="3">
    <source>
        <dbReference type="EMBL" id="KAI1615795.1"/>
    </source>
</evidence>
<dbReference type="Proteomes" id="UP001203852">
    <property type="component" value="Unassembled WGS sequence"/>
</dbReference>
<proteinExistence type="predicted"/>
<feature type="region of interest" description="Disordered" evidence="2">
    <location>
        <begin position="1"/>
        <end position="37"/>
    </location>
</feature>
<feature type="compositionally biased region" description="Polar residues" evidence="2">
    <location>
        <begin position="1"/>
        <end position="13"/>
    </location>
</feature>
<keyword evidence="1" id="KW-0175">Coiled coil</keyword>
<reference evidence="3" key="1">
    <citation type="journal article" date="2022" name="bioRxiv">
        <title>Deciphering the potential niche of two novel black yeast fungi from a biological soil crust based on their genomes, phenotypes, and melanin regulation.</title>
        <authorList>
            <consortium name="DOE Joint Genome Institute"/>
            <person name="Carr E.C."/>
            <person name="Barton Q."/>
            <person name="Grambo S."/>
            <person name="Sullivan M."/>
            <person name="Renfro C.M."/>
            <person name="Kuo A."/>
            <person name="Pangilinan J."/>
            <person name="Lipzen A."/>
            <person name="Keymanesh K."/>
            <person name="Savage E."/>
            <person name="Barry K."/>
            <person name="Grigoriev I.V."/>
            <person name="Riekhof W.R."/>
            <person name="Harris S.S."/>
        </authorList>
    </citation>
    <scope>NUCLEOTIDE SEQUENCE</scope>
    <source>
        <strain evidence="3">JF 03-4F</strain>
    </source>
</reference>
<name>A0AAN6E0A1_9EURO</name>
<evidence type="ECO:0000313" key="4">
    <source>
        <dbReference type="Proteomes" id="UP001203852"/>
    </source>
</evidence>
<keyword evidence="4" id="KW-1185">Reference proteome</keyword>
<accession>A0AAN6E0A1</accession>
<comment type="caution">
    <text evidence="3">The sequence shown here is derived from an EMBL/GenBank/DDBJ whole genome shotgun (WGS) entry which is preliminary data.</text>
</comment>
<evidence type="ECO:0000256" key="2">
    <source>
        <dbReference type="SAM" id="MobiDB-lite"/>
    </source>
</evidence>
<dbReference type="EMBL" id="MU404352">
    <property type="protein sequence ID" value="KAI1615795.1"/>
    <property type="molecule type" value="Genomic_DNA"/>
</dbReference>
<organism evidence="3 4">
    <name type="scientific">Exophiala viscosa</name>
    <dbReference type="NCBI Taxonomy" id="2486360"/>
    <lineage>
        <taxon>Eukaryota</taxon>
        <taxon>Fungi</taxon>
        <taxon>Dikarya</taxon>
        <taxon>Ascomycota</taxon>
        <taxon>Pezizomycotina</taxon>
        <taxon>Eurotiomycetes</taxon>
        <taxon>Chaetothyriomycetidae</taxon>
        <taxon>Chaetothyriales</taxon>
        <taxon>Herpotrichiellaceae</taxon>
        <taxon>Exophiala</taxon>
    </lineage>
</organism>
<protein>
    <submittedName>
        <fullName evidence="3">Uncharacterized protein</fullName>
    </submittedName>
</protein>
<evidence type="ECO:0000256" key="1">
    <source>
        <dbReference type="SAM" id="Coils"/>
    </source>
</evidence>
<feature type="coiled-coil region" evidence="1">
    <location>
        <begin position="74"/>
        <end position="122"/>
    </location>
</feature>